<dbReference type="InterPro" id="IPR011701">
    <property type="entry name" value="MFS"/>
</dbReference>
<evidence type="ECO:0000256" key="2">
    <source>
        <dbReference type="ARBA" id="ARBA00022692"/>
    </source>
</evidence>
<feature type="transmembrane region" description="Helical" evidence="6">
    <location>
        <begin position="138"/>
        <end position="163"/>
    </location>
</feature>
<dbReference type="GO" id="GO:0022857">
    <property type="term" value="F:transmembrane transporter activity"/>
    <property type="evidence" value="ECO:0007669"/>
    <property type="project" value="InterPro"/>
</dbReference>
<dbReference type="PANTHER" id="PTHR23528:SF1">
    <property type="entry name" value="MAJOR FACILITATOR SUPERFAMILY (MFS) PROFILE DOMAIN-CONTAINING PROTEIN"/>
    <property type="match status" value="1"/>
</dbReference>
<dbReference type="InterPro" id="IPR020846">
    <property type="entry name" value="MFS_dom"/>
</dbReference>
<keyword evidence="3 6" id="KW-1133">Transmembrane helix</keyword>
<dbReference type="Proteomes" id="UP000029015">
    <property type="component" value="Unassembled WGS sequence"/>
</dbReference>
<dbReference type="eggNOG" id="COG2211">
    <property type="taxonomic scope" value="Bacteria"/>
</dbReference>
<feature type="region of interest" description="Disordered" evidence="5">
    <location>
        <begin position="1"/>
        <end position="23"/>
    </location>
</feature>
<evidence type="ECO:0000256" key="6">
    <source>
        <dbReference type="SAM" id="Phobius"/>
    </source>
</evidence>
<comment type="caution">
    <text evidence="8">The sequence shown here is derived from an EMBL/GenBank/DDBJ whole genome shotgun (WGS) entry which is preliminary data.</text>
</comment>
<dbReference type="SUPFAM" id="SSF103473">
    <property type="entry name" value="MFS general substrate transporter"/>
    <property type="match status" value="1"/>
</dbReference>
<dbReference type="Gene3D" id="1.20.1250.20">
    <property type="entry name" value="MFS general substrate transporter like domains"/>
    <property type="match status" value="2"/>
</dbReference>
<protein>
    <submittedName>
        <fullName evidence="8">MFS-type transporter</fullName>
    </submittedName>
</protein>
<sequence>MVDTQDMNTSGEPVAPSSGKPALATNLAPDTGKPLSVGRNLRFAVGFALVSILWALPFFMGASVLLPHIFDGMKGVSPEGAIGLVNSISSIFSLLANIVFGALSDMSRFKVGKRTPWIVLGGVIAAVGYLLAFNTQSLALIVVAWCVVQVGLNCIIAPAVAVLSDRIPELTRGTFSALYGAGAIVGQQLGTFVGSFFLSNTHAGGIVGTVIFLFSGIIVVLIWPREQSAAENAAKVSAADIARSFIPPTKNCRDFYLALGGRLVFVIGTFMISGYQLFILQKYIHLSLSDARTGLQVIAVITVITTIGASAISGPLSDFLHRRKIIVAASTVLFAIGLAVPIFMPTVTGMYIYAALAGIANGCYMSVDQALNVDVLPNPDEAGKDLGILNLANTLGQILAPVFTTRVIAITGGYKMVFPVAIVFLLVGAFFIMTIRKVK</sequence>
<proteinExistence type="predicted"/>
<feature type="transmembrane region" description="Helical" evidence="6">
    <location>
        <begin position="203"/>
        <end position="223"/>
    </location>
</feature>
<evidence type="ECO:0000259" key="7">
    <source>
        <dbReference type="PROSITE" id="PS50850"/>
    </source>
</evidence>
<dbReference type="InterPro" id="IPR036259">
    <property type="entry name" value="MFS_trans_sf"/>
</dbReference>
<evidence type="ECO:0000256" key="5">
    <source>
        <dbReference type="SAM" id="MobiDB-lite"/>
    </source>
</evidence>
<dbReference type="PROSITE" id="PS50850">
    <property type="entry name" value="MFS"/>
    <property type="match status" value="1"/>
</dbReference>
<feature type="compositionally biased region" description="Polar residues" evidence="5">
    <location>
        <begin position="1"/>
        <end position="11"/>
    </location>
</feature>
<feature type="transmembrane region" description="Helical" evidence="6">
    <location>
        <begin position="416"/>
        <end position="435"/>
    </location>
</feature>
<feature type="transmembrane region" description="Helical" evidence="6">
    <location>
        <begin position="255"/>
        <end position="275"/>
    </location>
</feature>
<dbReference type="PANTHER" id="PTHR23528">
    <property type="match status" value="1"/>
</dbReference>
<evidence type="ECO:0000256" key="3">
    <source>
        <dbReference type="ARBA" id="ARBA00022989"/>
    </source>
</evidence>
<dbReference type="GO" id="GO:0005886">
    <property type="term" value="C:plasma membrane"/>
    <property type="evidence" value="ECO:0007669"/>
    <property type="project" value="UniProtKB-SubCell"/>
</dbReference>
<feature type="transmembrane region" description="Helical" evidence="6">
    <location>
        <begin position="325"/>
        <end position="344"/>
    </location>
</feature>
<accession>A0A086YYS7</accession>
<feature type="transmembrane region" description="Helical" evidence="6">
    <location>
        <begin position="295"/>
        <end position="313"/>
    </location>
</feature>
<dbReference type="AlphaFoldDB" id="A0A086YYS7"/>
<dbReference type="Pfam" id="PF07690">
    <property type="entry name" value="MFS_1"/>
    <property type="match status" value="1"/>
</dbReference>
<keyword evidence="9" id="KW-1185">Reference proteome</keyword>
<evidence type="ECO:0000256" key="4">
    <source>
        <dbReference type="ARBA" id="ARBA00023136"/>
    </source>
</evidence>
<evidence type="ECO:0000313" key="8">
    <source>
        <dbReference type="EMBL" id="KFI39427.1"/>
    </source>
</evidence>
<dbReference type="EMBL" id="JGYK01000002">
    <property type="protein sequence ID" value="KFI39427.1"/>
    <property type="molecule type" value="Genomic_DNA"/>
</dbReference>
<dbReference type="RefSeq" id="WP_236681874.1">
    <property type="nucleotide sequence ID" value="NZ_CP011786.1"/>
</dbReference>
<keyword evidence="4 6" id="KW-0472">Membrane</keyword>
<name>A0A086YYS7_9BIFI</name>
<feature type="transmembrane region" description="Helical" evidence="6">
    <location>
        <begin position="43"/>
        <end position="70"/>
    </location>
</feature>
<comment type="subcellular location">
    <subcellularLocation>
        <location evidence="1">Cell membrane</location>
        <topology evidence="1">Multi-pass membrane protein</topology>
    </subcellularLocation>
</comment>
<feature type="transmembrane region" description="Helical" evidence="6">
    <location>
        <begin position="175"/>
        <end position="197"/>
    </location>
</feature>
<evidence type="ECO:0000256" key="1">
    <source>
        <dbReference type="ARBA" id="ARBA00004651"/>
    </source>
</evidence>
<feature type="domain" description="Major facilitator superfamily (MFS) profile" evidence="7">
    <location>
        <begin position="43"/>
        <end position="439"/>
    </location>
</feature>
<gene>
    <name evidence="8" type="ORF">BACT_0259</name>
</gene>
<keyword evidence="2 6" id="KW-0812">Transmembrane</keyword>
<reference evidence="8 9" key="1">
    <citation type="submission" date="2014-03" db="EMBL/GenBank/DDBJ databases">
        <title>Genomics of Bifidobacteria.</title>
        <authorList>
            <person name="Ventura M."/>
            <person name="Milani C."/>
            <person name="Lugli G.A."/>
        </authorList>
    </citation>
    <scope>NUCLEOTIDE SEQUENCE [LARGE SCALE GENOMIC DNA]</scope>
    <source>
        <strain evidence="8 9">DSM 22766</strain>
    </source>
</reference>
<organism evidence="8 9">
    <name type="scientific">Bifidobacterium actinocoloniiforme DSM 22766</name>
    <dbReference type="NCBI Taxonomy" id="1437605"/>
    <lineage>
        <taxon>Bacteria</taxon>
        <taxon>Bacillati</taxon>
        <taxon>Actinomycetota</taxon>
        <taxon>Actinomycetes</taxon>
        <taxon>Bifidobacteriales</taxon>
        <taxon>Bifidobacteriaceae</taxon>
        <taxon>Bifidobacterium</taxon>
    </lineage>
</organism>
<feature type="transmembrane region" description="Helical" evidence="6">
    <location>
        <begin position="82"/>
        <end position="103"/>
    </location>
</feature>
<evidence type="ECO:0000313" key="9">
    <source>
        <dbReference type="Proteomes" id="UP000029015"/>
    </source>
</evidence>
<dbReference type="STRING" id="1437605.AB656_07135"/>
<feature type="transmembrane region" description="Helical" evidence="6">
    <location>
        <begin position="115"/>
        <end position="132"/>
    </location>
</feature>